<dbReference type="RefSeq" id="WP_345030553.1">
    <property type="nucleotide sequence ID" value="NZ_BAABGL010000004.1"/>
</dbReference>
<dbReference type="PRINTS" id="PR00081">
    <property type="entry name" value="GDHRDH"/>
</dbReference>
<comment type="caution">
    <text evidence="3">The sequence shown here is derived from an EMBL/GenBank/DDBJ whole genome shotgun (WGS) entry which is preliminary data.</text>
</comment>
<reference evidence="4" key="1">
    <citation type="journal article" date="2019" name="Int. J. Syst. Evol. Microbiol.">
        <title>The Global Catalogue of Microorganisms (GCM) 10K type strain sequencing project: providing services to taxonomists for standard genome sequencing and annotation.</title>
        <authorList>
            <consortium name="The Broad Institute Genomics Platform"/>
            <consortium name="The Broad Institute Genome Sequencing Center for Infectious Disease"/>
            <person name="Wu L."/>
            <person name="Ma J."/>
        </authorList>
    </citation>
    <scope>NUCLEOTIDE SEQUENCE [LARGE SCALE GENOMIC DNA]</scope>
    <source>
        <strain evidence="4">JCM 17808</strain>
    </source>
</reference>
<organism evidence="3 4">
    <name type="scientific">Brevibacterium pityocampae</name>
    <dbReference type="NCBI Taxonomy" id="506594"/>
    <lineage>
        <taxon>Bacteria</taxon>
        <taxon>Bacillati</taxon>
        <taxon>Actinomycetota</taxon>
        <taxon>Actinomycetes</taxon>
        <taxon>Micrococcales</taxon>
        <taxon>Brevibacteriaceae</taxon>
        <taxon>Brevibacterium</taxon>
    </lineage>
</organism>
<keyword evidence="4" id="KW-1185">Reference proteome</keyword>
<dbReference type="CDD" id="cd05233">
    <property type="entry name" value="SDR_c"/>
    <property type="match status" value="1"/>
</dbReference>
<sequence>MSTESTAPGHGGNAPAEAPAGTSGTGTSGAGRWGFDFTGKRVVITGGSRGMGFEMARAFSSLGAEVAIASRKIASCEDAAARITTETGGRVHPYALQAADWDQCTEFAHRVWDELGGVDVLVNNAGSSPLYDSVAGISEELYDKVIGLNLKGPFRLSALLGERMAERGGGSIVNISSIAALHPKPSTVPYSAAKAGLNATTIALAHAYGPSVRVNAVVPGTFLTDIAKHWDMEAFGRRAKSFAAERGGEPDEIVGAVLYLASSLASYTTGALLTVDGGAPS</sequence>
<comment type="similarity">
    <text evidence="1">Belongs to the short-chain dehydrogenases/reductases (SDR) family.</text>
</comment>
<gene>
    <name evidence="3" type="ORF">GCM10023167_11000</name>
</gene>
<dbReference type="InterPro" id="IPR036291">
    <property type="entry name" value="NAD(P)-bd_dom_sf"/>
</dbReference>
<dbReference type="SUPFAM" id="SSF51735">
    <property type="entry name" value="NAD(P)-binding Rossmann-fold domains"/>
    <property type="match status" value="1"/>
</dbReference>
<evidence type="ECO:0000313" key="3">
    <source>
        <dbReference type="EMBL" id="GAA4387249.1"/>
    </source>
</evidence>
<protein>
    <submittedName>
        <fullName evidence="3">Glucose 1-dehydrogenase</fullName>
    </submittedName>
</protein>
<evidence type="ECO:0000313" key="4">
    <source>
        <dbReference type="Proteomes" id="UP001500642"/>
    </source>
</evidence>
<dbReference type="PANTHER" id="PTHR43943:SF2">
    <property type="entry name" value="DEHYDROGENASE_REDUCTASE 4"/>
    <property type="match status" value="1"/>
</dbReference>
<dbReference type="Proteomes" id="UP001500642">
    <property type="component" value="Unassembled WGS sequence"/>
</dbReference>
<dbReference type="PANTHER" id="PTHR43943">
    <property type="entry name" value="DEHYDROGENASE/REDUCTASE (SDR FAMILY) MEMBER 4"/>
    <property type="match status" value="1"/>
</dbReference>
<dbReference type="EMBL" id="BAABGL010000004">
    <property type="protein sequence ID" value="GAA4387249.1"/>
    <property type="molecule type" value="Genomic_DNA"/>
</dbReference>
<feature type="region of interest" description="Disordered" evidence="2">
    <location>
        <begin position="1"/>
        <end position="32"/>
    </location>
</feature>
<name>A0ABP8J9B4_9MICO</name>
<feature type="compositionally biased region" description="Gly residues" evidence="2">
    <location>
        <begin position="23"/>
        <end position="32"/>
    </location>
</feature>
<proteinExistence type="inferred from homology"/>
<evidence type="ECO:0000256" key="2">
    <source>
        <dbReference type="SAM" id="MobiDB-lite"/>
    </source>
</evidence>
<dbReference type="Gene3D" id="3.40.50.720">
    <property type="entry name" value="NAD(P)-binding Rossmann-like Domain"/>
    <property type="match status" value="1"/>
</dbReference>
<evidence type="ECO:0000256" key="1">
    <source>
        <dbReference type="ARBA" id="ARBA00006484"/>
    </source>
</evidence>
<dbReference type="InterPro" id="IPR002347">
    <property type="entry name" value="SDR_fam"/>
</dbReference>
<dbReference type="PRINTS" id="PR00080">
    <property type="entry name" value="SDRFAMILY"/>
</dbReference>
<accession>A0ABP8J9B4</accession>
<dbReference type="Pfam" id="PF13561">
    <property type="entry name" value="adh_short_C2"/>
    <property type="match status" value="1"/>
</dbReference>